<evidence type="ECO:0000256" key="1">
    <source>
        <dbReference type="ARBA" id="ARBA00022729"/>
    </source>
</evidence>
<feature type="signal peptide" evidence="3">
    <location>
        <begin position="1"/>
        <end position="28"/>
    </location>
</feature>
<evidence type="ECO:0000259" key="4">
    <source>
        <dbReference type="PROSITE" id="PS50927"/>
    </source>
</evidence>
<proteinExistence type="predicted"/>
<dbReference type="FunFam" id="2.90.10.10:FF:000013">
    <property type="entry name" value="G-type lectin S-receptor-like serine/threonine-protein kinase LECRK1"/>
    <property type="match status" value="1"/>
</dbReference>
<sequence>MNSPVSCRVCILIITVMMMMMSPSPATAQSHRNISLNSFLVADDSNSTWRSPSGEFGFGFRQVSPAGDYLLAIVFDEMPERTIVWSANRGRVAERGSRVQLSADGFELTDPRGDRIWAASLSGSGVAYGAMLDNGNFVIARNNSALLWQSFDEPTDTLLPGQGVDGIAIIVADDNIVHQSVPPTSSTSNFSVVGPNTSSNLQPFVAFSKM</sequence>
<dbReference type="SUPFAM" id="SSF51110">
    <property type="entry name" value="alpha-D-mannose-specific plant lectins"/>
    <property type="match status" value="1"/>
</dbReference>
<reference evidence="6" key="1">
    <citation type="journal article" date="2024" name="IScience">
        <title>Strigolactones Initiate the Formation of Haustorium-like Structures in Castilleja.</title>
        <authorList>
            <person name="Buerger M."/>
            <person name="Peterson D."/>
            <person name="Chory J."/>
        </authorList>
    </citation>
    <scope>NUCLEOTIDE SEQUENCE [LARGE SCALE GENOMIC DNA]</scope>
</reference>
<keyword evidence="1 3" id="KW-0732">Signal</keyword>
<dbReference type="SMART" id="SM00108">
    <property type="entry name" value="B_lectin"/>
    <property type="match status" value="1"/>
</dbReference>
<dbReference type="Proteomes" id="UP001632038">
    <property type="component" value="Unassembled WGS sequence"/>
</dbReference>
<evidence type="ECO:0000313" key="5">
    <source>
        <dbReference type="EMBL" id="KAL3620436.1"/>
    </source>
</evidence>
<name>A0ABD3BSE2_9LAMI</name>
<organism evidence="5 6">
    <name type="scientific">Castilleja foliolosa</name>
    <dbReference type="NCBI Taxonomy" id="1961234"/>
    <lineage>
        <taxon>Eukaryota</taxon>
        <taxon>Viridiplantae</taxon>
        <taxon>Streptophyta</taxon>
        <taxon>Embryophyta</taxon>
        <taxon>Tracheophyta</taxon>
        <taxon>Spermatophyta</taxon>
        <taxon>Magnoliopsida</taxon>
        <taxon>eudicotyledons</taxon>
        <taxon>Gunneridae</taxon>
        <taxon>Pentapetalae</taxon>
        <taxon>asterids</taxon>
        <taxon>lamiids</taxon>
        <taxon>Lamiales</taxon>
        <taxon>Orobanchaceae</taxon>
        <taxon>Pedicularideae</taxon>
        <taxon>Castillejinae</taxon>
        <taxon>Castilleja</taxon>
    </lineage>
</organism>
<protein>
    <recommendedName>
        <fullName evidence="4">Bulb-type lectin domain-containing protein</fullName>
    </recommendedName>
</protein>
<keyword evidence="2" id="KW-0325">Glycoprotein</keyword>
<dbReference type="Pfam" id="PF01453">
    <property type="entry name" value="B_lectin"/>
    <property type="match status" value="1"/>
</dbReference>
<dbReference type="PANTHER" id="PTHR47976:SF108">
    <property type="entry name" value="G-TYPE LECTIN S-RECEPTOR-LIKE SERINE_THREONINE-PROTEIN KINASE LECRK1"/>
    <property type="match status" value="1"/>
</dbReference>
<dbReference type="PANTHER" id="PTHR47976">
    <property type="entry name" value="G-TYPE LECTIN S-RECEPTOR-LIKE SERINE/THREONINE-PROTEIN KINASE SD2-5"/>
    <property type="match status" value="1"/>
</dbReference>
<feature type="chain" id="PRO_5044751649" description="Bulb-type lectin domain-containing protein" evidence="3">
    <location>
        <begin position="29"/>
        <end position="210"/>
    </location>
</feature>
<dbReference type="InterPro" id="IPR001480">
    <property type="entry name" value="Bulb-type_lectin_dom"/>
</dbReference>
<evidence type="ECO:0000256" key="3">
    <source>
        <dbReference type="SAM" id="SignalP"/>
    </source>
</evidence>
<evidence type="ECO:0000313" key="6">
    <source>
        <dbReference type="Proteomes" id="UP001632038"/>
    </source>
</evidence>
<gene>
    <name evidence="5" type="ORF">CASFOL_035348</name>
</gene>
<dbReference type="PROSITE" id="PS50927">
    <property type="entry name" value="BULB_LECTIN"/>
    <property type="match status" value="1"/>
</dbReference>
<dbReference type="AlphaFoldDB" id="A0ABD3BSE2"/>
<dbReference type="InterPro" id="IPR036426">
    <property type="entry name" value="Bulb-type_lectin_dom_sf"/>
</dbReference>
<comment type="caution">
    <text evidence="5">The sequence shown here is derived from an EMBL/GenBank/DDBJ whole genome shotgun (WGS) entry which is preliminary data.</text>
</comment>
<keyword evidence="6" id="KW-1185">Reference proteome</keyword>
<feature type="domain" description="Bulb-type lectin" evidence="4">
    <location>
        <begin position="25"/>
        <end position="152"/>
    </location>
</feature>
<dbReference type="Gene3D" id="2.90.10.10">
    <property type="entry name" value="Bulb-type lectin domain"/>
    <property type="match status" value="1"/>
</dbReference>
<evidence type="ECO:0000256" key="2">
    <source>
        <dbReference type="ARBA" id="ARBA00023180"/>
    </source>
</evidence>
<dbReference type="InterPro" id="IPR051343">
    <property type="entry name" value="G-type_lectin_kinases/EP1-like"/>
</dbReference>
<accession>A0ABD3BSE2</accession>
<dbReference type="EMBL" id="JAVIJP010000066">
    <property type="protein sequence ID" value="KAL3620436.1"/>
    <property type="molecule type" value="Genomic_DNA"/>
</dbReference>